<accession>A0A1N7IWP1</accession>
<sequence>MFEPIKPKYMTKRVADELNVELLGWIVHYLDVHFEKLSDYLQVFEFYVEGSEQWVVQKQEVPDRKTTIKVEIDGKPLKRTVWTLDQEDHVMILFPSDY</sequence>
<evidence type="ECO:0000313" key="1">
    <source>
        <dbReference type="EMBL" id="SIS41505.1"/>
    </source>
</evidence>
<name>A0A1N7IWP1_9BACI</name>
<dbReference type="Proteomes" id="UP000187608">
    <property type="component" value="Unassembled WGS sequence"/>
</dbReference>
<evidence type="ECO:0008006" key="3">
    <source>
        <dbReference type="Google" id="ProtNLM"/>
    </source>
</evidence>
<dbReference type="STRING" id="570947.SAMN05421687_102373"/>
<keyword evidence="2" id="KW-1185">Reference proteome</keyword>
<evidence type="ECO:0000313" key="2">
    <source>
        <dbReference type="Proteomes" id="UP000187608"/>
    </source>
</evidence>
<reference evidence="2" key="1">
    <citation type="submission" date="2017-01" db="EMBL/GenBank/DDBJ databases">
        <authorList>
            <person name="Varghese N."/>
            <person name="Submissions S."/>
        </authorList>
    </citation>
    <scope>NUCLEOTIDE SEQUENCE [LARGE SCALE GENOMIC DNA]</scope>
    <source>
        <strain evidence="2">DSM 23127</strain>
    </source>
</reference>
<dbReference type="EMBL" id="FTOC01000002">
    <property type="protein sequence ID" value="SIS41505.1"/>
    <property type="molecule type" value="Genomic_DNA"/>
</dbReference>
<dbReference type="Gene3D" id="3.10.450.150">
    <property type="entry name" value="enterococcus faecalis protein"/>
    <property type="match status" value="1"/>
</dbReference>
<protein>
    <recommendedName>
        <fullName evidence="3">DUF960 domain-containing protein</fullName>
    </recommendedName>
</protein>
<organism evidence="1 2">
    <name type="scientific">Salimicrobium flavidum</name>
    <dbReference type="NCBI Taxonomy" id="570947"/>
    <lineage>
        <taxon>Bacteria</taxon>
        <taxon>Bacillati</taxon>
        <taxon>Bacillota</taxon>
        <taxon>Bacilli</taxon>
        <taxon>Bacillales</taxon>
        <taxon>Bacillaceae</taxon>
        <taxon>Salimicrobium</taxon>
    </lineage>
</organism>
<dbReference type="AlphaFoldDB" id="A0A1N7IWP1"/>
<dbReference type="OrthoDB" id="1756859at2"/>
<proteinExistence type="predicted"/>
<dbReference type="RefSeq" id="WP_159438147.1">
    <property type="nucleotide sequence ID" value="NZ_FTOC01000002.1"/>
</dbReference>
<gene>
    <name evidence="1" type="ORF">SAMN05421687_102373</name>
</gene>